<sequence>MRLVVFDGHPSGHESPCWCVAKEIFGRAYVFLNKSTKAMPYLNRHWTGERNWFLNAIGNRYSILTSQRTLSRNWVDTFHKGIDETGRIISEARKGRKDWRRMQEKEVKPNCIIYYTGLVSTFLYQNTTNILKSYKQTFSYLHPPFPTSNNANIRNIVSPTHLTIAYIGFERSGVGATPPPPQIAEQQATWWLSLILSRMSRQTSAPCRHLLPPVLQIPIWRRSLGLHVHLAKDFGGAPSLLNLWKTHGWRVLLTYCFGLSLVSFYRLIGPFTLLVLRKSRGRSLRRRF</sequence>
<dbReference type="AlphaFoldDB" id="A0A2J6TH75"/>
<dbReference type="Proteomes" id="UP000235371">
    <property type="component" value="Unassembled WGS sequence"/>
</dbReference>
<dbReference type="InParanoid" id="A0A2J6TH75"/>
<evidence type="ECO:0000313" key="2">
    <source>
        <dbReference type="EMBL" id="PMD62382.1"/>
    </source>
</evidence>
<protein>
    <submittedName>
        <fullName evidence="2">Uncharacterized protein</fullName>
    </submittedName>
</protein>
<name>A0A2J6TH75_9HELO</name>
<dbReference type="GeneID" id="36580105"/>
<evidence type="ECO:0000256" key="1">
    <source>
        <dbReference type="SAM" id="Phobius"/>
    </source>
</evidence>
<dbReference type="OrthoDB" id="66881at2759"/>
<keyword evidence="1" id="KW-0812">Transmembrane</keyword>
<dbReference type="RefSeq" id="XP_024739286.1">
    <property type="nucleotide sequence ID" value="XM_024872023.1"/>
</dbReference>
<evidence type="ECO:0000313" key="3">
    <source>
        <dbReference type="Proteomes" id="UP000235371"/>
    </source>
</evidence>
<keyword evidence="3" id="KW-1185">Reference proteome</keyword>
<feature type="transmembrane region" description="Helical" evidence="1">
    <location>
        <begin position="252"/>
        <end position="276"/>
    </location>
</feature>
<keyword evidence="1" id="KW-0472">Membrane</keyword>
<keyword evidence="1" id="KW-1133">Transmembrane helix</keyword>
<accession>A0A2J6TH75</accession>
<proteinExistence type="predicted"/>
<dbReference type="EMBL" id="KZ613783">
    <property type="protein sequence ID" value="PMD62382.1"/>
    <property type="molecule type" value="Genomic_DNA"/>
</dbReference>
<organism evidence="2 3">
    <name type="scientific">Hyaloscypha bicolor E</name>
    <dbReference type="NCBI Taxonomy" id="1095630"/>
    <lineage>
        <taxon>Eukaryota</taxon>
        <taxon>Fungi</taxon>
        <taxon>Dikarya</taxon>
        <taxon>Ascomycota</taxon>
        <taxon>Pezizomycotina</taxon>
        <taxon>Leotiomycetes</taxon>
        <taxon>Helotiales</taxon>
        <taxon>Hyaloscyphaceae</taxon>
        <taxon>Hyaloscypha</taxon>
        <taxon>Hyaloscypha bicolor</taxon>
    </lineage>
</organism>
<reference evidence="2 3" key="1">
    <citation type="submission" date="2016-04" db="EMBL/GenBank/DDBJ databases">
        <title>A degradative enzymes factory behind the ericoid mycorrhizal symbiosis.</title>
        <authorList>
            <consortium name="DOE Joint Genome Institute"/>
            <person name="Martino E."/>
            <person name="Morin E."/>
            <person name="Grelet G."/>
            <person name="Kuo A."/>
            <person name="Kohler A."/>
            <person name="Daghino S."/>
            <person name="Barry K."/>
            <person name="Choi C."/>
            <person name="Cichocki N."/>
            <person name="Clum A."/>
            <person name="Copeland A."/>
            <person name="Hainaut M."/>
            <person name="Haridas S."/>
            <person name="Labutti K."/>
            <person name="Lindquist E."/>
            <person name="Lipzen A."/>
            <person name="Khouja H.-R."/>
            <person name="Murat C."/>
            <person name="Ohm R."/>
            <person name="Olson A."/>
            <person name="Spatafora J."/>
            <person name="Veneault-Fourrey C."/>
            <person name="Henrissat B."/>
            <person name="Grigoriev I."/>
            <person name="Martin F."/>
            <person name="Perotto S."/>
        </authorList>
    </citation>
    <scope>NUCLEOTIDE SEQUENCE [LARGE SCALE GENOMIC DNA]</scope>
    <source>
        <strain evidence="2 3">E</strain>
    </source>
</reference>
<gene>
    <name evidence="2" type="ORF">K444DRAFT_340699</name>
</gene>